<evidence type="ECO:0000313" key="1">
    <source>
        <dbReference type="EMBL" id="CAB4158122.1"/>
    </source>
</evidence>
<organism evidence="1">
    <name type="scientific">uncultured Caudovirales phage</name>
    <dbReference type="NCBI Taxonomy" id="2100421"/>
    <lineage>
        <taxon>Viruses</taxon>
        <taxon>Duplodnaviria</taxon>
        <taxon>Heunggongvirae</taxon>
        <taxon>Uroviricota</taxon>
        <taxon>Caudoviricetes</taxon>
        <taxon>Peduoviridae</taxon>
        <taxon>Maltschvirus</taxon>
        <taxon>Maltschvirus maltsch</taxon>
    </lineage>
</organism>
<proteinExistence type="predicted"/>
<name>A0A6J5NHC6_9CAUD</name>
<sequence>MRYLNAGDNKLIFTLTEKTLNLVNPYYTFRLVKKDTNEETMFFSFDNSTSPYYNSFTLSVVTQSISPTNSRVDLDFGEYNYFAYEKSVPYSLTYSNSDNLVEYGIINYYGPTNSLVEATYVPPASTQEIKRYRPTI</sequence>
<reference evidence="1" key="1">
    <citation type="submission" date="2020-04" db="EMBL/GenBank/DDBJ databases">
        <authorList>
            <person name="Chiriac C."/>
            <person name="Salcher M."/>
            <person name="Ghai R."/>
            <person name="Kavagutti S V."/>
        </authorList>
    </citation>
    <scope>NUCLEOTIDE SEQUENCE</scope>
</reference>
<protein>
    <submittedName>
        <fullName evidence="1">Uncharacterized protein</fullName>
    </submittedName>
</protein>
<accession>A0A6J5NHC6</accession>
<dbReference type="EMBL" id="LR796667">
    <property type="protein sequence ID" value="CAB4158122.1"/>
    <property type="molecule type" value="Genomic_DNA"/>
</dbReference>
<gene>
    <name evidence="1" type="ORF">UFOVP695_15</name>
</gene>